<evidence type="ECO:0000313" key="2">
    <source>
        <dbReference type="EMBL" id="KAG7448499.1"/>
    </source>
</evidence>
<keyword evidence="1" id="KW-0472">Membrane</keyword>
<protein>
    <submittedName>
        <fullName evidence="2">Uncharacterized protein</fullName>
    </submittedName>
</protein>
<feature type="transmembrane region" description="Helical" evidence="1">
    <location>
        <begin position="27"/>
        <end position="49"/>
    </location>
</feature>
<keyword evidence="1" id="KW-1133">Transmembrane helix</keyword>
<name>A0A9P7VYD9_9AGAR</name>
<sequence length="119" mass="13146">MRCISLVVLVLSSRESGLALGTMGINVFIFFFSFLLVAVLVSSSPVPVVEGEVDVSLSITMDDLPCSFYCRLETPKPTRTLRGASQPDSLATKFRLPPSYHTYVGTLTYFRVPYADWVS</sequence>
<comment type="caution">
    <text evidence="2">The sequence shown here is derived from an EMBL/GenBank/DDBJ whole genome shotgun (WGS) entry which is preliminary data.</text>
</comment>
<accession>A0A9P7VYD9</accession>
<dbReference type="Proteomes" id="UP000812287">
    <property type="component" value="Unassembled WGS sequence"/>
</dbReference>
<keyword evidence="3" id="KW-1185">Reference proteome</keyword>
<dbReference type="RefSeq" id="XP_043041999.1">
    <property type="nucleotide sequence ID" value="XM_043181971.1"/>
</dbReference>
<evidence type="ECO:0000256" key="1">
    <source>
        <dbReference type="SAM" id="Phobius"/>
    </source>
</evidence>
<reference evidence="2" key="1">
    <citation type="submission" date="2020-11" db="EMBL/GenBank/DDBJ databases">
        <title>Adaptations for nitrogen fixation in a non-lichenized fungal sporocarp promotes dispersal by wood-feeding termites.</title>
        <authorList>
            <consortium name="DOE Joint Genome Institute"/>
            <person name="Koch R.A."/>
            <person name="Yoon G."/>
            <person name="Arayal U."/>
            <person name="Lail K."/>
            <person name="Amirebrahimi M."/>
            <person name="Labutti K."/>
            <person name="Lipzen A."/>
            <person name="Riley R."/>
            <person name="Barry K."/>
            <person name="Henrissat B."/>
            <person name="Grigoriev I.V."/>
            <person name="Herr J.R."/>
            <person name="Aime M.C."/>
        </authorList>
    </citation>
    <scope>NUCLEOTIDE SEQUENCE</scope>
    <source>
        <strain evidence="2">MCA 3950</strain>
    </source>
</reference>
<proteinExistence type="predicted"/>
<keyword evidence="1" id="KW-0812">Transmembrane</keyword>
<gene>
    <name evidence="2" type="ORF">BT62DRAFT_709626</name>
</gene>
<evidence type="ECO:0000313" key="3">
    <source>
        <dbReference type="Proteomes" id="UP000812287"/>
    </source>
</evidence>
<dbReference type="AlphaFoldDB" id="A0A9P7VYD9"/>
<dbReference type="EMBL" id="MU250529">
    <property type="protein sequence ID" value="KAG7448499.1"/>
    <property type="molecule type" value="Genomic_DNA"/>
</dbReference>
<dbReference type="GeneID" id="66104267"/>
<organism evidence="2 3">
    <name type="scientific">Guyanagaster necrorhizus</name>
    <dbReference type="NCBI Taxonomy" id="856835"/>
    <lineage>
        <taxon>Eukaryota</taxon>
        <taxon>Fungi</taxon>
        <taxon>Dikarya</taxon>
        <taxon>Basidiomycota</taxon>
        <taxon>Agaricomycotina</taxon>
        <taxon>Agaricomycetes</taxon>
        <taxon>Agaricomycetidae</taxon>
        <taxon>Agaricales</taxon>
        <taxon>Marasmiineae</taxon>
        <taxon>Physalacriaceae</taxon>
        <taxon>Guyanagaster</taxon>
    </lineage>
</organism>